<dbReference type="InterPro" id="IPR006047">
    <property type="entry name" value="GH13_cat_dom"/>
</dbReference>
<dbReference type="PANTHER" id="PTHR43002">
    <property type="entry name" value="GLYCOGEN DEBRANCHING ENZYME"/>
    <property type="match status" value="1"/>
</dbReference>
<evidence type="ECO:0000313" key="8">
    <source>
        <dbReference type="EMBL" id="KAK9915235.1"/>
    </source>
</evidence>
<dbReference type="SUPFAM" id="SSF51445">
    <property type="entry name" value="(Trans)glycosidases"/>
    <property type="match status" value="1"/>
</dbReference>
<dbReference type="CDD" id="cd11326">
    <property type="entry name" value="AmyAc_Glg_debranch"/>
    <property type="match status" value="1"/>
</dbReference>
<dbReference type="InterPro" id="IPR048650">
    <property type="entry name" value="ISOA1-3-like_C"/>
</dbReference>
<feature type="domain" description="Glycosyl hydrolase family 13 catalytic" evidence="7">
    <location>
        <begin position="254"/>
        <end position="672"/>
    </location>
</feature>
<dbReference type="Gene3D" id="2.60.40.10">
    <property type="entry name" value="Immunoglobulins"/>
    <property type="match status" value="1"/>
</dbReference>
<name>A0ABR2YV23_9CHLO</name>
<dbReference type="Pfam" id="PF02922">
    <property type="entry name" value="CBM_48"/>
    <property type="match status" value="1"/>
</dbReference>
<keyword evidence="3" id="KW-0150">Chloroplast</keyword>
<evidence type="ECO:0000313" key="9">
    <source>
        <dbReference type="Proteomes" id="UP001491310"/>
    </source>
</evidence>
<evidence type="ECO:0000256" key="2">
    <source>
        <dbReference type="ARBA" id="ARBA00008061"/>
    </source>
</evidence>
<dbReference type="Gene3D" id="3.20.20.80">
    <property type="entry name" value="Glycosidases"/>
    <property type="match status" value="1"/>
</dbReference>
<evidence type="ECO:0000259" key="7">
    <source>
        <dbReference type="SMART" id="SM00642"/>
    </source>
</evidence>
<evidence type="ECO:0000256" key="3">
    <source>
        <dbReference type="ARBA" id="ARBA00022528"/>
    </source>
</evidence>
<keyword evidence="5" id="KW-0809">Transit peptide</keyword>
<dbReference type="EMBL" id="JALJOT010000005">
    <property type="protein sequence ID" value="KAK9915235.1"/>
    <property type="molecule type" value="Genomic_DNA"/>
</dbReference>
<proteinExistence type="inferred from homology"/>
<comment type="subcellular location">
    <subcellularLocation>
        <location evidence="1">Plastid</location>
        <location evidence="1">Chloroplast</location>
    </subcellularLocation>
</comment>
<dbReference type="SUPFAM" id="SSF81296">
    <property type="entry name" value="E set domains"/>
    <property type="match status" value="1"/>
</dbReference>
<feature type="region of interest" description="Disordered" evidence="6">
    <location>
        <begin position="571"/>
        <end position="590"/>
    </location>
</feature>
<evidence type="ECO:0000256" key="4">
    <source>
        <dbReference type="ARBA" id="ARBA00022640"/>
    </source>
</evidence>
<dbReference type="SMART" id="SM00642">
    <property type="entry name" value="Aamy"/>
    <property type="match status" value="1"/>
</dbReference>
<feature type="compositionally biased region" description="Basic and acidic residues" evidence="6">
    <location>
        <begin position="571"/>
        <end position="580"/>
    </location>
</feature>
<dbReference type="SUPFAM" id="SSF51011">
    <property type="entry name" value="Glycosyl hydrolase domain"/>
    <property type="match status" value="1"/>
</dbReference>
<comment type="caution">
    <text evidence="8">The sequence shown here is derived from an EMBL/GenBank/DDBJ whole genome shotgun (WGS) entry which is preliminary data.</text>
</comment>
<dbReference type="Gene3D" id="2.60.40.1180">
    <property type="entry name" value="Golgi alpha-mannosidase II"/>
    <property type="match status" value="1"/>
</dbReference>
<evidence type="ECO:0000256" key="1">
    <source>
        <dbReference type="ARBA" id="ARBA00004229"/>
    </source>
</evidence>
<reference evidence="8 9" key="1">
    <citation type="journal article" date="2024" name="Nat. Commun.">
        <title>Phylogenomics reveals the evolutionary origins of lichenization in chlorophyte algae.</title>
        <authorList>
            <person name="Puginier C."/>
            <person name="Libourel C."/>
            <person name="Otte J."/>
            <person name="Skaloud P."/>
            <person name="Haon M."/>
            <person name="Grisel S."/>
            <person name="Petersen M."/>
            <person name="Berrin J.G."/>
            <person name="Delaux P.M."/>
            <person name="Dal Grande F."/>
            <person name="Keller J."/>
        </authorList>
    </citation>
    <scope>NUCLEOTIDE SEQUENCE [LARGE SCALE GENOMIC DNA]</scope>
    <source>
        <strain evidence="8 9">SAG 216-7</strain>
    </source>
</reference>
<dbReference type="Proteomes" id="UP001491310">
    <property type="component" value="Unassembled WGS sequence"/>
</dbReference>
<keyword evidence="4" id="KW-0934">Plastid</keyword>
<protein>
    <recommendedName>
        <fullName evidence="7">Glycosyl hydrolase family 13 catalytic domain-containing protein</fullName>
    </recommendedName>
</protein>
<accession>A0ABR2YV23</accession>
<dbReference type="InterPro" id="IPR004193">
    <property type="entry name" value="Glyco_hydro_13_N"/>
</dbReference>
<organism evidence="8 9">
    <name type="scientific">Coccomyxa subellipsoidea</name>
    <dbReference type="NCBI Taxonomy" id="248742"/>
    <lineage>
        <taxon>Eukaryota</taxon>
        <taxon>Viridiplantae</taxon>
        <taxon>Chlorophyta</taxon>
        <taxon>core chlorophytes</taxon>
        <taxon>Trebouxiophyceae</taxon>
        <taxon>Trebouxiophyceae incertae sedis</taxon>
        <taxon>Coccomyxaceae</taxon>
        <taxon>Coccomyxa</taxon>
    </lineage>
</organism>
<dbReference type="InterPro" id="IPR013780">
    <property type="entry name" value="Glyco_hydro_b"/>
</dbReference>
<dbReference type="InterPro" id="IPR014756">
    <property type="entry name" value="Ig_E-set"/>
</dbReference>
<dbReference type="InterPro" id="IPR044505">
    <property type="entry name" value="GlgX_Isoamylase_N_E_set"/>
</dbReference>
<keyword evidence="9" id="KW-1185">Reference proteome</keyword>
<dbReference type="Pfam" id="PF00128">
    <property type="entry name" value="Alpha-amylase"/>
    <property type="match status" value="1"/>
</dbReference>
<sequence>MVRIGALGHLHAQGPCYQKSAASSASHGSFSTSILLKEHNLSPRSFTSLRSAQNLKSGLMRQFIRRGAEALLRTASTKQAEATHAKPGPFKRISVKPGTPEPLGPSKISESAKSGVNFALFSEHATAITLLLSDKDDKNTVEIQLDPAEHRTGNVWHAAVEGCPLSGVLYGYKVEGQTGWESGDRWDSTRILLDPYAPLVKGRSNFAQRDEFERYEEKIGSQFRGTFELDAAPFDWGKDYKRPNLAPEDVIVYEMGVRSFTADESSGVGAGKEGTYAGLMAKIPHLVELGITAVELLPVFEYDELEFQRSPNPRDHMVNIWGYSHLSFFAPMSRFGSGGKGPAAAARELKQLIKALHNAGIEVLLDVVYNHTVEGGDDDPYTMSWRGIDNKVYYMVDTTQYVQLLNYSGCGNTVSGNHPVTKRLIIDSLKQWVEEYHVDGFRFDLASALCRDEKGNPMEVPPLIEEIAKDPVLSKVKVIAEPWDCGGLYQVGGFPNWDVWGEWNGKYRDDVRRFIKGDGGMKAAFATRLAGSADLYHVNQRKPTDGVNFIIAHDGFTLYDLVAYNEKHNDANGEGNRDGSNDNFSWNCGAEGETGDEGVNALRQRQMRNLHLALAVSQGMPMVLMGDEYAQTRGGNNNWYGHDTKMTRFDWNALETQRDTFFRYYSGLLKFRRGHPLLGRADFLSPEDVTWHEDNWDNPESKFLAFSLHDRGQGCGDLYIAFNAHTYPITVGLPAGHSWVRVVDTNLPSPRDFTVDNDKVLGGDYTVNPFSSIMLKAVAALAGC</sequence>
<gene>
    <name evidence="8" type="ORF">WJX75_006513</name>
</gene>
<dbReference type="CDD" id="cd02856">
    <property type="entry name" value="E_set_GDE_Isoamylase_N"/>
    <property type="match status" value="1"/>
</dbReference>
<dbReference type="Pfam" id="PF21156">
    <property type="entry name" value="ISOA1-3_C"/>
    <property type="match status" value="1"/>
</dbReference>
<evidence type="ECO:0000256" key="5">
    <source>
        <dbReference type="ARBA" id="ARBA00022946"/>
    </source>
</evidence>
<feature type="region of interest" description="Disordered" evidence="6">
    <location>
        <begin position="76"/>
        <end position="109"/>
    </location>
</feature>
<evidence type="ECO:0000256" key="6">
    <source>
        <dbReference type="SAM" id="MobiDB-lite"/>
    </source>
</evidence>
<dbReference type="InterPro" id="IPR017853">
    <property type="entry name" value="GH"/>
</dbReference>
<dbReference type="InterPro" id="IPR013783">
    <property type="entry name" value="Ig-like_fold"/>
</dbReference>
<comment type="similarity">
    <text evidence="2">Belongs to the glycosyl hydrolase 13 family.</text>
</comment>